<accession>A0ABM7D1Z0</accession>
<name>A0ABM7D1Z0_9GAMM</name>
<reference evidence="3" key="1">
    <citation type="submission" date="2017-03" db="EMBL/GenBank/DDBJ databases">
        <title>Full genome sequence of a non-lethal Shewanella isolate that potentiates virulence of Vibio parahaemolyticus causing acute hepatopancreatic necrosis disease (AHPND) in shrimp.</title>
        <authorList>
            <person name="Prachumwat A."/>
            <person name="Sritunyalucksana K."/>
        </authorList>
    </citation>
    <scope>NUCLEOTIDE SEQUENCE [LARGE SCALE GENOMIC DNA]</scope>
    <source>
        <strain evidence="3">TH2012</strain>
    </source>
</reference>
<organism evidence="2 3">
    <name type="scientific">Shewanella khirikhana</name>
    <dbReference type="NCBI Taxonomy" id="1965282"/>
    <lineage>
        <taxon>Bacteria</taxon>
        <taxon>Pseudomonadati</taxon>
        <taxon>Pseudomonadota</taxon>
        <taxon>Gammaproteobacteria</taxon>
        <taxon>Alteromonadales</taxon>
        <taxon>Shewanellaceae</taxon>
        <taxon>Shewanella</taxon>
    </lineage>
</organism>
<keyword evidence="1" id="KW-0812">Transmembrane</keyword>
<feature type="transmembrane region" description="Helical" evidence="1">
    <location>
        <begin position="111"/>
        <end position="140"/>
    </location>
</feature>
<sequence length="222" mass="24927">MRHHVGKPTDLLHAYMHHDDIDNSVILCRACDLAVRRRALPSGVRALCPRCHTALYDTPYCSVNGMLALCLSALALFVPANLFPVLELHFLGSVRTATVMEGAMAVMDLGYWVVGVAVLVAAVIGPGLLLLSILGQILLVKSGLQRPWQKRAYAWLLRRHGLFSQLTMLEIYVISFLVSAFQLSDFSDIYFGVGTFCFTMLFLVTLFLQREYNIEHMWSHLK</sequence>
<keyword evidence="1" id="KW-1133">Transmembrane helix</keyword>
<dbReference type="InterPro" id="IPR007498">
    <property type="entry name" value="PqiA-like"/>
</dbReference>
<protein>
    <submittedName>
        <fullName evidence="2">Inner membrane protein YebS</fullName>
    </submittedName>
</protein>
<proteinExistence type="predicted"/>
<evidence type="ECO:0000313" key="2">
    <source>
        <dbReference type="EMBL" id="AZQ10369.1"/>
    </source>
</evidence>
<evidence type="ECO:0000256" key="1">
    <source>
        <dbReference type="SAM" id="Phobius"/>
    </source>
</evidence>
<dbReference type="Proteomes" id="UP000278437">
    <property type="component" value="Chromosome"/>
</dbReference>
<feature type="transmembrane region" description="Helical" evidence="1">
    <location>
        <begin position="189"/>
        <end position="208"/>
    </location>
</feature>
<keyword evidence="1" id="KW-0472">Membrane</keyword>
<dbReference type="Pfam" id="PF04403">
    <property type="entry name" value="PqiA"/>
    <property type="match status" value="1"/>
</dbReference>
<feature type="transmembrane region" description="Helical" evidence="1">
    <location>
        <begin position="66"/>
        <end position="91"/>
    </location>
</feature>
<evidence type="ECO:0000313" key="3">
    <source>
        <dbReference type="Proteomes" id="UP000278437"/>
    </source>
</evidence>
<gene>
    <name evidence="2" type="primary">yebS_2</name>
    <name evidence="2" type="ORF">STH12_01239</name>
</gene>
<feature type="transmembrane region" description="Helical" evidence="1">
    <location>
        <begin position="161"/>
        <end position="183"/>
    </location>
</feature>
<keyword evidence="3" id="KW-1185">Reference proteome</keyword>
<dbReference type="EMBL" id="CP020373">
    <property type="protein sequence ID" value="AZQ10369.1"/>
    <property type="molecule type" value="Genomic_DNA"/>
</dbReference>